<dbReference type="Proteomes" id="UP000308671">
    <property type="component" value="Unassembled WGS sequence"/>
</dbReference>
<reference evidence="1 2" key="1">
    <citation type="submission" date="2017-12" db="EMBL/GenBank/DDBJ databases">
        <title>Comparative genomics of Botrytis spp.</title>
        <authorList>
            <person name="Valero-Jimenez C.A."/>
            <person name="Tapia P."/>
            <person name="Veloso J."/>
            <person name="Silva-Moreno E."/>
            <person name="Staats M."/>
            <person name="Valdes J.H."/>
            <person name="Van Kan J.A.L."/>
        </authorList>
    </citation>
    <scope>NUCLEOTIDE SEQUENCE [LARGE SCALE GENOMIC DNA]</scope>
    <source>
        <strain evidence="1 2">MUCL435</strain>
    </source>
</reference>
<evidence type="ECO:0000313" key="2">
    <source>
        <dbReference type="Proteomes" id="UP000308671"/>
    </source>
</evidence>
<comment type="caution">
    <text evidence="1">The sequence shown here is derived from an EMBL/GenBank/DDBJ whole genome shotgun (WGS) entry which is preliminary data.</text>
</comment>
<organism evidence="1 2">
    <name type="scientific">Botrytis galanthina</name>
    <dbReference type="NCBI Taxonomy" id="278940"/>
    <lineage>
        <taxon>Eukaryota</taxon>
        <taxon>Fungi</taxon>
        <taxon>Dikarya</taxon>
        <taxon>Ascomycota</taxon>
        <taxon>Pezizomycotina</taxon>
        <taxon>Leotiomycetes</taxon>
        <taxon>Helotiales</taxon>
        <taxon>Sclerotiniaceae</taxon>
        <taxon>Botrytis</taxon>
    </lineage>
</organism>
<gene>
    <name evidence="1" type="ORF">BGAL_0082g00040</name>
</gene>
<dbReference type="EMBL" id="PQXL01000082">
    <property type="protein sequence ID" value="THV52315.1"/>
    <property type="molecule type" value="Genomic_DNA"/>
</dbReference>
<dbReference type="OrthoDB" id="3538578at2759"/>
<proteinExistence type="predicted"/>
<name>A0A4S8R7Q4_9HELO</name>
<keyword evidence="2" id="KW-1185">Reference proteome</keyword>
<protein>
    <submittedName>
        <fullName evidence="1">Uncharacterized protein</fullName>
    </submittedName>
</protein>
<accession>A0A4S8R7Q4</accession>
<dbReference type="AlphaFoldDB" id="A0A4S8R7Q4"/>
<evidence type="ECO:0000313" key="1">
    <source>
        <dbReference type="EMBL" id="THV52315.1"/>
    </source>
</evidence>
<sequence length="139" mass="15926">MSKTPIIFHFCELITRSEQQKVLTLEQAHEIIPVYVLIHQLIALLEPEIDCEVDSNPLRFSQLEKPLESWNEALLHTIDLLNLAPAILLCVIDGIEYMDYGKAETIYSDVLAALKGSGVQEWGNLQDSVHHSWRLYDIR</sequence>